<accession>A0A6S9X590</accession>
<dbReference type="PANTHER" id="PTHR43310">
    <property type="entry name" value="SULFATE TRANSPORTER YBAR-RELATED"/>
    <property type="match status" value="1"/>
</dbReference>
<dbReference type="InterPro" id="IPR014710">
    <property type="entry name" value="RmlC-like_jellyroll"/>
</dbReference>
<feature type="transmembrane region" description="Helical" evidence="2">
    <location>
        <begin position="155"/>
        <end position="176"/>
    </location>
</feature>
<dbReference type="SUPFAM" id="SSF52091">
    <property type="entry name" value="SpoIIaa-like"/>
    <property type="match status" value="1"/>
</dbReference>
<dbReference type="CDD" id="cd07042">
    <property type="entry name" value="STAS_SulP_like_sulfate_transporter"/>
    <property type="match status" value="1"/>
</dbReference>
<dbReference type="PANTHER" id="PTHR43310:SF2">
    <property type="entry name" value="SLC26A_SULP TRANSPORTER DOMAIN-CONTAINING PROTEIN"/>
    <property type="match status" value="1"/>
</dbReference>
<evidence type="ECO:0000313" key="5">
    <source>
        <dbReference type="EMBL" id="CAE0767754.1"/>
    </source>
</evidence>
<dbReference type="InterPro" id="IPR018490">
    <property type="entry name" value="cNMP-bd_dom_sf"/>
</dbReference>
<feature type="compositionally biased region" description="Gly residues" evidence="1">
    <location>
        <begin position="914"/>
        <end position="942"/>
    </location>
</feature>
<name>A0A6S9X590_CHRCT</name>
<feature type="transmembrane region" description="Helical" evidence="2">
    <location>
        <begin position="423"/>
        <end position="454"/>
    </location>
</feature>
<feature type="compositionally biased region" description="Polar residues" evidence="1">
    <location>
        <begin position="1132"/>
        <end position="1141"/>
    </location>
</feature>
<feature type="region of interest" description="Disordered" evidence="1">
    <location>
        <begin position="978"/>
        <end position="999"/>
    </location>
</feature>
<feature type="compositionally biased region" description="Polar residues" evidence="1">
    <location>
        <begin position="1017"/>
        <end position="1029"/>
    </location>
</feature>
<proteinExistence type="predicted"/>
<dbReference type="EMBL" id="HBIZ01031955">
    <property type="protein sequence ID" value="CAE0767753.1"/>
    <property type="molecule type" value="Transcribed_RNA"/>
</dbReference>
<evidence type="ECO:0000256" key="2">
    <source>
        <dbReference type="SAM" id="Phobius"/>
    </source>
</evidence>
<reference evidence="4" key="1">
    <citation type="submission" date="2021-01" db="EMBL/GenBank/DDBJ databases">
        <authorList>
            <person name="Corre E."/>
            <person name="Pelletier E."/>
            <person name="Niang G."/>
            <person name="Scheremetjew M."/>
            <person name="Finn R."/>
            <person name="Kale V."/>
            <person name="Holt S."/>
            <person name="Cochrane G."/>
            <person name="Meng A."/>
            <person name="Brown T."/>
            <person name="Cohen L."/>
        </authorList>
    </citation>
    <scope>NUCLEOTIDE SEQUENCE</scope>
    <source>
        <strain evidence="4">CCMP645</strain>
    </source>
</reference>
<feature type="region of interest" description="Disordered" evidence="1">
    <location>
        <begin position="609"/>
        <end position="661"/>
    </location>
</feature>
<feature type="region of interest" description="Disordered" evidence="1">
    <location>
        <begin position="909"/>
        <end position="957"/>
    </location>
</feature>
<keyword evidence="2" id="KW-0472">Membrane</keyword>
<feature type="transmembrane region" description="Helical" evidence="2">
    <location>
        <begin position="40"/>
        <end position="62"/>
    </location>
</feature>
<feature type="region of interest" description="Disordered" evidence="1">
    <location>
        <begin position="1015"/>
        <end position="1037"/>
    </location>
</feature>
<dbReference type="PROSITE" id="PS50801">
    <property type="entry name" value="STAS"/>
    <property type="match status" value="1"/>
</dbReference>
<dbReference type="AlphaFoldDB" id="A0A6S9X590"/>
<organism evidence="4">
    <name type="scientific">Chrysotila carterae</name>
    <name type="common">Marine alga</name>
    <name type="synonym">Syracosphaera carterae</name>
    <dbReference type="NCBI Taxonomy" id="13221"/>
    <lineage>
        <taxon>Eukaryota</taxon>
        <taxon>Haptista</taxon>
        <taxon>Haptophyta</taxon>
        <taxon>Prymnesiophyceae</taxon>
        <taxon>Isochrysidales</taxon>
        <taxon>Isochrysidaceae</taxon>
        <taxon>Chrysotila</taxon>
    </lineage>
</organism>
<feature type="transmembrane region" description="Helical" evidence="2">
    <location>
        <begin position="124"/>
        <end position="143"/>
    </location>
</feature>
<feature type="compositionally biased region" description="Polar residues" evidence="1">
    <location>
        <begin position="1153"/>
        <end position="1167"/>
    </location>
</feature>
<feature type="domain" description="STAS" evidence="3">
    <location>
        <begin position="491"/>
        <end position="576"/>
    </location>
</feature>
<evidence type="ECO:0000259" key="3">
    <source>
        <dbReference type="PROSITE" id="PS50801"/>
    </source>
</evidence>
<evidence type="ECO:0000313" key="4">
    <source>
        <dbReference type="EMBL" id="CAE0767753.1"/>
    </source>
</evidence>
<dbReference type="Pfam" id="PF01740">
    <property type="entry name" value="STAS"/>
    <property type="match status" value="1"/>
</dbReference>
<sequence length="1191" mass="126257">MSSEAELMPGSPKQAYAKLIESSSVESPSHSPRQRALNTALGGALSAMTVVVLNVLAASAIFHQGYAYAAYVGHGMVISMLVAAVGPIVLLALSKLPVIYCADTFVAALFSDMAASILTKNPKAPWATLCASMALSTALMGVSEWLLGALQVGKVVQFVPTPVMTGYLASIGYILLDSCTKMVTGCGILNVTGLQASGKIDQLAVAFFIAVGLYQIHKCTKGQAVQPFLVPVALISGTIVYQLICSNSAPGSELDVYLSGWTLQFPKVDVTLLTLLTELDVTHVDLRICVVSSLFTTATAILPNAIGKLLVLSALEQRFDLDVEYDEELAKIGISHIAAAPAMIPAGPSVAAMQAAHDLGVRGKFPLYMSVACSLLMAVSGASVVGKVPTALLAAQLGVLSVQPLLIGELLKAWRQLKRAEFVLVLVHILLTAVLGMVYAVVLGLILTAAIFIAEYSQHSGVLQTATAELEKSTVWRSAGEQAVLHAHGASVFIVHLHGMIFFGSANSVVEEVRGHLRTLAELKLPLRCLVLDFGRCSALDSSAVAVLFQTTRHLDNSAKLICASANHNVLDMLERCRKDAFDHYRTLDLALEHCENLLLGDYYKPPAVNSPSGPGSPQTSFIKSDEDHKSPSRISIVIKPPSETKHAGSPPLSPSAAHHGHIHLPLNGLSPDCAPTCEPEACDTLSLAESDTLRHAWPVAAKTWTPGQLNAINPELRRRVRRRFVKSVSDVCGDAIGEELGELIDYMDLVLLPPSTVVYDEARPSKSAPCLYVIDSGYVVVTFDPFMQEELSARRRIGKMGSGALLGTSSFLTHWMGREQLMMPASAVTDTFSQVLCLPAARCALLEHSRPKLIFSLYRLLLRVSEAHVKRQVLSAAASDVFKVPIEPSTSLTRLLMASHVLKDDAADVGTRGQQGGGGSESGGGSGGGSGSGGGAGGGGATARRATDNRPTRSRAAAARIALSPFQNAVRTSLANRLNARLQPAPTLTQPTTPRGRLDDPMHRSLEAIAEDRQGFSAQSTLRPSTPWSLDGRFAPLQQSGTSADVASLDHAEHRMPVPTALSLDSFEWHQAAHLGRVGTNCHLPVDGIRSPPVIKQINQAEESSTLRDGELGAAGPESAVTQDVVLPSASLQNSTSQETATHEDPACAVTPRSQTPTARAPQSNAYARGKLITLSGLEDLSDSSDEGAD</sequence>
<feature type="transmembrane region" description="Helical" evidence="2">
    <location>
        <begin position="98"/>
        <end position="118"/>
    </location>
</feature>
<keyword evidence="2" id="KW-0812">Transmembrane</keyword>
<feature type="compositionally biased region" description="Polar residues" evidence="1">
    <location>
        <begin position="610"/>
        <end position="623"/>
    </location>
</feature>
<evidence type="ECO:0000256" key="1">
    <source>
        <dbReference type="SAM" id="MobiDB-lite"/>
    </source>
</evidence>
<feature type="compositionally biased region" description="Low complexity" evidence="1">
    <location>
        <begin position="983"/>
        <end position="995"/>
    </location>
</feature>
<gene>
    <name evidence="4" type="ORF">PCAR00345_LOCUS20365</name>
    <name evidence="5" type="ORF">PCAR00345_LOCUS20366</name>
</gene>
<dbReference type="Gene3D" id="2.60.120.10">
    <property type="entry name" value="Jelly Rolls"/>
    <property type="match status" value="1"/>
</dbReference>
<feature type="transmembrane region" description="Helical" evidence="2">
    <location>
        <begin position="68"/>
        <end position="91"/>
    </location>
</feature>
<dbReference type="EMBL" id="HBIZ01031956">
    <property type="protein sequence ID" value="CAE0767754.1"/>
    <property type="molecule type" value="Transcribed_RNA"/>
</dbReference>
<dbReference type="Gene3D" id="3.30.750.24">
    <property type="entry name" value="STAS domain"/>
    <property type="match status" value="1"/>
</dbReference>
<dbReference type="SUPFAM" id="SSF51206">
    <property type="entry name" value="cAMP-binding domain-like"/>
    <property type="match status" value="1"/>
</dbReference>
<protein>
    <recommendedName>
        <fullName evidence="3">STAS domain-containing protein</fullName>
    </recommendedName>
</protein>
<feature type="region of interest" description="Disordered" evidence="1">
    <location>
        <begin position="1132"/>
        <end position="1170"/>
    </location>
</feature>
<dbReference type="InterPro" id="IPR052706">
    <property type="entry name" value="Membrane-Transporter-like"/>
</dbReference>
<keyword evidence="2" id="KW-1133">Transmembrane helix</keyword>
<dbReference type="InterPro" id="IPR036513">
    <property type="entry name" value="STAS_dom_sf"/>
</dbReference>
<dbReference type="InterPro" id="IPR002645">
    <property type="entry name" value="STAS_dom"/>
</dbReference>